<proteinExistence type="predicted"/>
<feature type="repeat" description="WD" evidence="7">
    <location>
        <begin position="1115"/>
        <end position="1156"/>
    </location>
</feature>
<dbReference type="InterPro" id="IPR012953">
    <property type="entry name" value="BOP1_N_dom"/>
</dbReference>
<dbReference type="InterPro" id="IPR036322">
    <property type="entry name" value="WD40_repeat_dom_sf"/>
</dbReference>
<dbReference type="Gene3D" id="1.20.5.2050">
    <property type="match status" value="1"/>
</dbReference>
<dbReference type="SMART" id="SM01035">
    <property type="entry name" value="BOP1NT"/>
    <property type="match status" value="1"/>
</dbReference>
<keyword evidence="3" id="KW-0698">rRNA processing</keyword>
<dbReference type="Gene3D" id="2.130.10.10">
    <property type="entry name" value="YVTN repeat-like/Quinoprotein amine dehydrogenase"/>
    <property type="match status" value="2"/>
</dbReference>
<keyword evidence="6" id="KW-0539">Nucleus</keyword>
<dbReference type="GO" id="GO:0030687">
    <property type="term" value="C:preribosome, large subunit precursor"/>
    <property type="evidence" value="ECO:0007669"/>
    <property type="project" value="TreeGrafter"/>
</dbReference>
<protein>
    <submittedName>
        <fullName evidence="10">BOP1 protein</fullName>
    </submittedName>
</protein>
<evidence type="ECO:0000256" key="6">
    <source>
        <dbReference type="ARBA" id="ARBA00023242"/>
    </source>
</evidence>
<dbReference type="Pfam" id="PF08145">
    <property type="entry name" value="BOP1NT"/>
    <property type="match status" value="1"/>
</dbReference>
<dbReference type="AlphaFoldDB" id="A0A812LBT5"/>
<evidence type="ECO:0000256" key="2">
    <source>
        <dbReference type="ARBA" id="ARBA00022517"/>
    </source>
</evidence>
<dbReference type="SUPFAM" id="SSF50978">
    <property type="entry name" value="WD40 repeat-like"/>
    <property type="match status" value="2"/>
</dbReference>
<feature type="compositionally biased region" description="Acidic residues" evidence="8">
    <location>
        <begin position="1"/>
        <end position="22"/>
    </location>
</feature>
<dbReference type="GO" id="GO:0000463">
    <property type="term" value="P:maturation of LSU-rRNA from tricistronic rRNA transcript (SSU-rRNA, 5.8S rRNA, LSU-rRNA)"/>
    <property type="evidence" value="ECO:0007669"/>
    <property type="project" value="TreeGrafter"/>
</dbReference>
<dbReference type="PANTHER" id="PTHR17605:SF0">
    <property type="entry name" value="RIBOSOME BIOGENESIS PROTEIN BOP1"/>
    <property type="match status" value="1"/>
</dbReference>
<dbReference type="GO" id="GO:0043021">
    <property type="term" value="F:ribonucleoprotein complex binding"/>
    <property type="evidence" value="ECO:0007669"/>
    <property type="project" value="TreeGrafter"/>
</dbReference>
<feature type="region of interest" description="Disordered" evidence="8">
    <location>
        <begin position="404"/>
        <end position="426"/>
    </location>
</feature>
<evidence type="ECO:0000256" key="7">
    <source>
        <dbReference type="PROSITE-ProRule" id="PRU00221"/>
    </source>
</evidence>
<dbReference type="InterPro" id="IPR015943">
    <property type="entry name" value="WD40/YVTN_repeat-like_dom_sf"/>
</dbReference>
<keyword evidence="5" id="KW-0677">Repeat</keyword>
<name>A0A812LBT5_9DINO</name>
<dbReference type="InterPro" id="IPR001680">
    <property type="entry name" value="WD40_rpt"/>
</dbReference>
<evidence type="ECO:0000256" key="1">
    <source>
        <dbReference type="ARBA" id="ARBA00004604"/>
    </source>
</evidence>
<evidence type="ECO:0000256" key="8">
    <source>
        <dbReference type="SAM" id="MobiDB-lite"/>
    </source>
</evidence>
<comment type="caution">
    <text evidence="10">The sequence shown here is derived from an EMBL/GenBank/DDBJ whole genome shotgun (WGS) entry which is preliminary data.</text>
</comment>
<feature type="repeat" description="WD" evidence="7">
    <location>
        <begin position="297"/>
        <end position="338"/>
    </location>
</feature>
<evidence type="ECO:0000313" key="11">
    <source>
        <dbReference type="Proteomes" id="UP000604046"/>
    </source>
</evidence>
<evidence type="ECO:0000259" key="9">
    <source>
        <dbReference type="SMART" id="SM01035"/>
    </source>
</evidence>
<keyword evidence="11" id="KW-1185">Reference proteome</keyword>
<reference evidence="10" key="1">
    <citation type="submission" date="2021-02" db="EMBL/GenBank/DDBJ databases">
        <authorList>
            <person name="Dougan E. K."/>
            <person name="Rhodes N."/>
            <person name="Thang M."/>
            <person name="Chan C."/>
        </authorList>
    </citation>
    <scope>NUCLEOTIDE SEQUENCE</scope>
</reference>
<keyword evidence="2" id="KW-0690">Ribosome biogenesis</keyword>
<feature type="non-terminal residue" evidence="10">
    <location>
        <position position="1"/>
    </location>
</feature>
<sequence>DTDDESENDGLVDDGSSDDSEDDAPRNRIGNVPLEWYKDEDHVGYDIAGEKVMRTLSTGEIDALLESKDNPDAWRTIKDHKNQREVVLTDTDLEIIRRIRSRMYPSAATDTTEMVEFDNPEARIHPERKAHPPKARFLPSKWERMKVKRLVALLREGKIRPPPPPAPEVWDLWSDEPEERRRRAPRPLPAPKMALPGHAESYNPPPEYLFTEEEKKEWEETFEEDRTITHLPQKYDALRRVPGYKDLIVERFKRCLDLYLVPRALKQRMNVDPESLLPKLPSPKDLRPFPTHIAVAYEGHSGMVRAVAVEATGRYLATASSDETLRIWEVATGRPIRSLKFSSSVTAVAWNPRHLILSVAAEENVFFLDPGLQLLPPQDVPEIAEEELPATVTSMLEFKEAAGVKPVSDGKDDEEEPEPTEGAKARAVRWRRVEPESAAYKLGCRLSIATDGDVQFLVWHHKGNYCAAVSPKARATSNQCIIHALNQQKSMRPFSKLKGGQQVQSCAFHPTKRLGGGGPTLCAALASSLDHRRIRRYSQRADDFDKAAVRKHAAHVAAWIAYGPKGWIPDISELQLLRKFIDRVGGGLLPSRLMEVLPETLASLQRAVATWQASEIWKEAEQELQKSLLKFRCCRRPADDVAAAHGGAAAAHGGAAVHDMVAVSDVECADSGGFQLDAGEVVQVDSDDEPAQSSTQASSQHLQLVSKMNEWGFLDSAQRLERLQQAEEAARCPLRGLSQAQLAEVVNTAAAALAAPRKQELDPQGSSEAAAPVDPQQRRVRKLLLHALHLWRAKQYDCSAIEHVLDFVQGKIEKFEDNVGEIEGAAAGAIWSSIKQAVNDMLQSAEENAQSAERAFPAAKAVGPRNRLERQSGIQGISWQRFGWNVSWQDGKLKRIFFSVTKLVKQGLSEEAAVTAALEEAKTFREELVHQGKLQPSKPSKSIGSLVRGVFFSKWHQKWRVRFPDPAGMKKGISSGYFATKEQAEEKAREMARQFGVPAETEVVPARKLSDMPYFEPLGAQKGVRWNLGEQCWHAKFYCRTSKKTKNMRFRPKDLSKHEVAKMWKQAVAWRQQHVKEQERGENRIRIGLSPHFLVATMRSVRIYDLQKQTQLKQLISGAKWISSVTVHPTGDHVVVGSYDRRVVWWDLDFAKTPYKTLQYHDKAVRCATFHPGKFPLLAACSDDATVSILHAKVFSDLMQSPMIVPVKRLRDHMTNQGFGVLACAWHPNQPWLFTAGSDGRVYLWA</sequence>
<accession>A0A812LBT5</accession>
<dbReference type="PROSITE" id="PS50082">
    <property type="entry name" value="WD_REPEATS_2"/>
    <property type="match status" value="3"/>
</dbReference>
<dbReference type="Pfam" id="PF00400">
    <property type="entry name" value="WD40"/>
    <property type="match status" value="4"/>
</dbReference>
<dbReference type="InterPro" id="IPR028598">
    <property type="entry name" value="BOP1/Erb1"/>
</dbReference>
<dbReference type="PROSITE" id="PS00678">
    <property type="entry name" value="WD_REPEATS_1"/>
    <property type="match status" value="1"/>
</dbReference>
<dbReference type="GO" id="GO:0070545">
    <property type="term" value="C:PeBoW complex"/>
    <property type="evidence" value="ECO:0007669"/>
    <property type="project" value="TreeGrafter"/>
</dbReference>
<dbReference type="PANTHER" id="PTHR17605">
    <property type="entry name" value="RIBOSOME BIOGENESIS PROTEIN BOP1 BLOCK OF PROLIFERATION 1 PROTEIN"/>
    <property type="match status" value="1"/>
</dbReference>
<dbReference type="Proteomes" id="UP000604046">
    <property type="component" value="Unassembled WGS sequence"/>
</dbReference>
<feature type="region of interest" description="Disordered" evidence="8">
    <location>
        <begin position="1"/>
        <end position="32"/>
    </location>
</feature>
<gene>
    <name evidence="10" type="primary">BOP1</name>
    <name evidence="10" type="ORF">SNAT2548_LOCUS10614</name>
</gene>
<dbReference type="PROSITE" id="PS50294">
    <property type="entry name" value="WD_REPEATS_REGION"/>
    <property type="match status" value="2"/>
</dbReference>
<dbReference type="SMART" id="SM00320">
    <property type="entry name" value="WD40"/>
    <property type="match status" value="6"/>
</dbReference>
<dbReference type="EMBL" id="CAJNDS010000882">
    <property type="protein sequence ID" value="CAE7239322.1"/>
    <property type="molecule type" value="Genomic_DNA"/>
</dbReference>
<dbReference type="InterPro" id="IPR019775">
    <property type="entry name" value="WD40_repeat_CS"/>
</dbReference>
<organism evidence="10 11">
    <name type="scientific">Symbiodinium natans</name>
    <dbReference type="NCBI Taxonomy" id="878477"/>
    <lineage>
        <taxon>Eukaryota</taxon>
        <taxon>Sar</taxon>
        <taxon>Alveolata</taxon>
        <taxon>Dinophyceae</taxon>
        <taxon>Suessiales</taxon>
        <taxon>Symbiodiniaceae</taxon>
        <taxon>Symbiodinium</taxon>
    </lineage>
</organism>
<evidence type="ECO:0000256" key="4">
    <source>
        <dbReference type="ARBA" id="ARBA00022574"/>
    </source>
</evidence>
<feature type="domain" description="BOP1 N-terminal" evidence="9">
    <location>
        <begin position="37"/>
        <end position="290"/>
    </location>
</feature>
<feature type="region of interest" description="Disordered" evidence="8">
    <location>
        <begin position="181"/>
        <end position="206"/>
    </location>
</feature>
<evidence type="ECO:0000256" key="5">
    <source>
        <dbReference type="ARBA" id="ARBA00022737"/>
    </source>
</evidence>
<keyword evidence="4 7" id="KW-0853">WD repeat</keyword>
<dbReference type="OrthoDB" id="5571054at2759"/>
<comment type="subcellular location">
    <subcellularLocation>
        <location evidence="1">Nucleus</location>
        <location evidence="1">Nucleolus</location>
    </subcellularLocation>
</comment>
<feature type="repeat" description="WD" evidence="7">
    <location>
        <begin position="1214"/>
        <end position="1246"/>
    </location>
</feature>
<evidence type="ECO:0000256" key="3">
    <source>
        <dbReference type="ARBA" id="ARBA00022552"/>
    </source>
</evidence>
<evidence type="ECO:0000313" key="10">
    <source>
        <dbReference type="EMBL" id="CAE7239322.1"/>
    </source>
</evidence>